<dbReference type="InterPro" id="IPR029068">
    <property type="entry name" value="Glyas_Bleomycin-R_OHBP_Dase"/>
</dbReference>
<name>A0AAN7ZW21_9PEZI</name>
<evidence type="ECO:0000313" key="4">
    <source>
        <dbReference type="Proteomes" id="UP001310594"/>
    </source>
</evidence>
<dbReference type="InterPro" id="IPR037523">
    <property type="entry name" value="VOC_core"/>
</dbReference>
<dbReference type="Pfam" id="PF00903">
    <property type="entry name" value="Glyoxalase"/>
    <property type="match status" value="1"/>
</dbReference>
<proteinExistence type="predicted"/>
<dbReference type="SUPFAM" id="SSF54593">
    <property type="entry name" value="Glyoxalase/Bleomycin resistance protein/Dihydroxybiphenyl dioxygenase"/>
    <property type="match status" value="1"/>
</dbReference>
<accession>A0AAN7ZW21</accession>
<dbReference type="AlphaFoldDB" id="A0AAN7ZW21"/>
<protein>
    <recommendedName>
        <fullName evidence="2">VOC domain-containing protein</fullName>
    </recommendedName>
</protein>
<dbReference type="GO" id="GO:0046491">
    <property type="term" value="P:L-methylmalonyl-CoA metabolic process"/>
    <property type="evidence" value="ECO:0007669"/>
    <property type="project" value="TreeGrafter"/>
</dbReference>
<evidence type="ECO:0000313" key="3">
    <source>
        <dbReference type="EMBL" id="KAK5692019.1"/>
    </source>
</evidence>
<dbReference type="PANTHER" id="PTHR43048:SF3">
    <property type="entry name" value="METHYLMALONYL-COA EPIMERASE, MITOCHONDRIAL"/>
    <property type="match status" value="1"/>
</dbReference>
<organism evidence="3 4">
    <name type="scientific">Elasticomyces elasticus</name>
    <dbReference type="NCBI Taxonomy" id="574655"/>
    <lineage>
        <taxon>Eukaryota</taxon>
        <taxon>Fungi</taxon>
        <taxon>Dikarya</taxon>
        <taxon>Ascomycota</taxon>
        <taxon>Pezizomycotina</taxon>
        <taxon>Dothideomycetes</taxon>
        <taxon>Dothideomycetidae</taxon>
        <taxon>Mycosphaerellales</taxon>
        <taxon>Teratosphaeriaceae</taxon>
        <taxon>Elasticomyces</taxon>
    </lineage>
</organism>
<evidence type="ECO:0000259" key="2">
    <source>
        <dbReference type="PROSITE" id="PS51819"/>
    </source>
</evidence>
<evidence type="ECO:0000256" key="1">
    <source>
        <dbReference type="ARBA" id="ARBA00022723"/>
    </source>
</evidence>
<comment type="caution">
    <text evidence="3">The sequence shown here is derived from an EMBL/GenBank/DDBJ whole genome shotgun (WGS) entry which is preliminary data.</text>
</comment>
<dbReference type="GO" id="GO:0046872">
    <property type="term" value="F:metal ion binding"/>
    <property type="evidence" value="ECO:0007669"/>
    <property type="project" value="UniProtKB-KW"/>
</dbReference>
<keyword evidence="1" id="KW-0479">Metal-binding</keyword>
<dbReference type="InterPro" id="IPR004360">
    <property type="entry name" value="Glyas_Fos-R_dOase_dom"/>
</dbReference>
<dbReference type="EMBL" id="JAVRQU010000020">
    <property type="protein sequence ID" value="KAK5692019.1"/>
    <property type="molecule type" value="Genomic_DNA"/>
</dbReference>
<gene>
    <name evidence="3" type="ORF">LTR97_011192</name>
</gene>
<dbReference type="GO" id="GO:0004493">
    <property type="term" value="F:methylmalonyl-CoA epimerase activity"/>
    <property type="evidence" value="ECO:0007669"/>
    <property type="project" value="TreeGrafter"/>
</dbReference>
<dbReference type="PROSITE" id="PS51819">
    <property type="entry name" value="VOC"/>
    <property type="match status" value="1"/>
</dbReference>
<dbReference type="PANTHER" id="PTHR43048">
    <property type="entry name" value="METHYLMALONYL-COA EPIMERASE"/>
    <property type="match status" value="1"/>
</dbReference>
<reference evidence="3" key="1">
    <citation type="submission" date="2023-08" db="EMBL/GenBank/DDBJ databases">
        <title>Black Yeasts Isolated from many extreme environments.</title>
        <authorList>
            <person name="Coleine C."/>
            <person name="Stajich J.E."/>
            <person name="Selbmann L."/>
        </authorList>
    </citation>
    <scope>NUCLEOTIDE SEQUENCE</scope>
    <source>
        <strain evidence="3">CCFEE 5810</strain>
    </source>
</reference>
<dbReference type="Proteomes" id="UP001310594">
    <property type="component" value="Unassembled WGS sequence"/>
</dbReference>
<sequence length="334" mass="37102">MGSTEEIALIRLQRLSFVIYEHPDLAVFRRFAVDFGFEEVSSTAEEIHLAGYGKDAFVYVARTSSSGAGKRFVGAGFIAESEADFKAATAHTGAEQVDSSKRPGGGQAVRIRDLNGFVVEVCWGQTEQQLPSRGVSAVTNGGPVLNGALEKARKGHFTRLRDGPAAVHKLGHFGYITDKYEDTCDWYRKTFNFVPTDILWAPGNEQVDVATFFRLDQGKDYVDHHCLLVTRAETIPAKTTVHHSSFEVEDLDTQMMGHQWLRNAGYELVWGIGRHVHGSQVFDYWYDSSHFIIEHYADGDVVNEEYETLKAEAGNMAVWGPPVPVIWGGKQPTA</sequence>
<dbReference type="InterPro" id="IPR051785">
    <property type="entry name" value="MMCE/EMCE_epimerase"/>
</dbReference>
<dbReference type="Gene3D" id="3.10.180.10">
    <property type="entry name" value="2,3-Dihydroxybiphenyl 1,2-Dioxygenase, domain 1"/>
    <property type="match status" value="2"/>
</dbReference>
<dbReference type="GO" id="GO:0005739">
    <property type="term" value="C:mitochondrion"/>
    <property type="evidence" value="ECO:0007669"/>
    <property type="project" value="TreeGrafter"/>
</dbReference>
<feature type="domain" description="VOC" evidence="2">
    <location>
        <begin position="169"/>
        <end position="298"/>
    </location>
</feature>